<evidence type="ECO:0000256" key="1">
    <source>
        <dbReference type="SAM" id="SignalP"/>
    </source>
</evidence>
<keyword evidence="1" id="KW-0732">Signal</keyword>
<evidence type="ECO:0008006" key="4">
    <source>
        <dbReference type="Google" id="ProtNLM"/>
    </source>
</evidence>
<dbReference type="EMBL" id="LRQT01000097">
    <property type="protein sequence ID" value="KXA62154.1"/>
    <property type="molecule type" value="Genomic_DNA"/>
</dbReference>
<dbReference type="PATRIC" id="fig|39777.7.peg.1781"/>
<evidence type="ECO:0000313" key="3">
    <source>
        <dbReference type="Proteomes" id="UP000070226"/>
    </source>
</evidence>
<gene>
    <name evidence="2" type="ORF">HMPREF3233_01818</name>
</gene>
<feature type="chain" id="PRO_5007459115" description="DUF4857 domain-containing protein" evidence="1">
    <location>
        <begin position="41"/>
        <end position="464"/>
    </location>
</feature>
<evidence type="ECO:0000313" key="2">
    <source>
        <dbReference type="EMBL" id="KXA62154.1"/>
    </source>
</evidence>
<protein>
    <recommendedName>
        <fullName evidence="4">DUF4857 domain-containing protein</fullName>
    </recommendedName>
</protein>
<reference evidence="2 3" key="1">
    <citation type="submission" date="2016-01" db="EMBL/GenBank/DDBJ databases">
        <authorList>
            <person name="Oliw E.H."/>
        </authorList>
    </citation>
    <scope>NUCLEOTIDE SEQUENCE [LARGE SCALE GENOMIC DNA]</scope>
    <source>
        <strain evidence="2 3">CMW7756B</strain>
    </source>
</reference>
<sequence>MIFYIYILFERIYVKGRVCMMKRVLMATLCLSCVAFSSNAIDINIPGADPTVSKDAYQNYRKTDADAQQMERDVEKDIKTYMPKQVVGNGEFDLNDIIYSNRELNHALDFSSSIFILKEDGANVKFTMPYSSRYGNTEKIADGTPAFRNAMIMSPDGMMAYELRHQPAGNNWEDSKIPYSKLTVDDMKAIAEKTAGVFRGDDHSLYAGKFTYPTVEKATWDVTYAKDAPMVGSLNFTMKNTPTISYHVGYNFMPRKQFSVLKAQGVDKAKDIIMSPLVNYVLPSIEPAKDILSKSKALRINDFTFLTLNTSKMIREDKNDSYMYVYDSDQYREGIMVMPVEAEDIQHPEKIFPKAVRSIILTDKYSMHQPIQFATVWNDAMSSVYMQIKRPKTTIYMLISHDKQYVYNHFIMTYNTNSLVEKDLRDIVQYVDTNNNKDYYNTFQSGLGAKMPKDMATVDIKNTK</sequence>
<comment type="caution">
    <text evidence="2">The sequence shown here is derived from an EMBL/GenBank/DDBJ whole genome shotgun (WGS) entry which is preliminary data.</text>
</comment>
<name>A0A133S1C5_9FIRM</name>
<organism evidence="2">
    <name type="scientific">Veillonella atypica</name>
    <dbReference type="NCBI Taxonomy" id="39777"/>
    <lineage>
        <taxon>Bacteria</taxon>
        <taxon>Bacillati</taxon>
        <taxon>Bacillota</taxon>
        <taxon>Negativicutes</taxon>
        <taxon>Veillonellales</taxon>
        <taxon>Veillonellaceae</taxon>
        <taxon>Veillonella</taxon>
    </lineage>
</organism>
<accession>A0A133S1C5</accession>
<dbReference type="STRING" id="39777.B7L28_05835"/>
<dbReference type="AlphaFoldDB" id="A0A133S1C5"/>
<feature type="signal peptide" evidence="1">
    <location>
        <begin position="1"/>
        <end position="40"/>
    </location>
</feature>
<dbReference type="Proteomes" id="UP000070226">
    <property type="component" value="Unassembled WGS sequence"/>
</dbReference>
<proteinExistence type="predicted"/>